<evidence type="ECO:0000313" key="2">
    <source>
        <dbReference type="Proteomes" id="UP000549394"/>
    </source>
</evidence>
<dbReference type="Proteomes" id="UP000549394">
    <property type="component" value="Unassembled WGS sequence"/>
</dbReference>
<dbReference type="EMBL" id="CAJFCJ010000009">
    <property type="protein sequence ID" value="CAD5118489.1"/>
    <property type="molecule type" value="Genomic_DNA"/>
</dbReference>
<gene>
    <name evidence="1" type="ORF">DGYR_LOCUS6860</name>
</gene>
<protein>
    <submittedName>
        <fullName evidence="1">Uncharacterized protein</fullName>
    </submittedName>
</protein>
<comment type="caution">
    <text evidence="1">The sequence shown here is derived from an EMBL/GenBank/DDBJ whole genome shotgun (WGS) entry which is preliminary data.</text>
</comment>
<proteinExistence type="predicted"/>
<evidence type="ECO:0000313" key="1">
    <source>
        <dbReference type="EMBL" id="CAD5118489.1"/>
    </source>
</evidence>
<keyword evidence="2" id="KW-1185">Reference proteome</keyword>
<reference evidence="1 2" key="1">
    <citation type="submission" date="2020-08" db="EMBL/GenBank/DDBJ databases">
        <authorList>
            <person name="Hejnol A."/>
        </authorList>
    </citation>
    <scope>NUCLEOTIDE SEQUENCE [LARGE SCALE GENOMIC DNA]</scope>
</reference>
<dbReference type="AlphaFoldDB" id="A0A7I8VS03"/>
<organism evidence="1 2">
    <name type="scientific">Dimorphilus gyrociliatus</name>
    <dbReference type="NCBI Taxonomy" id="2664684"/>
    <lineage>
        <taxon>Eukaryota</taxon>
        <taxon>Metazoa</taxon>
        <taxon>Spiralia</taxon>
        <taxon>Lophotrochozoa</taxon>
        <taxon>Annelida</taxon>
        <taxon>Polychaeta</taxon>
        <taxon>Polychaeta incertae sedis</taxon>
        <taxon>Dinophilidae</taxon>
        <taxon>Dimorphilus</taxon>
    </lineage>
</organism>
<accession>A0A7I8VS03</accession>
<sequence>MEQLVRGHDDMDISQSFNIELRFSDEDSSKRKHIVLSRLCLLIYNDSSMSILERKLYLYNVQSIENCGCFVRLTFNDCHLQLQLENFKLNENLCNDIQRAMLVCKKEWKLQQELRSAQFKMNVEKNIKSKLMANQKANEPNIQTFLKAPEKAKVQTWPWNAKKYRRKGYVGSRLRQFDECFQEIKDKVIWSPLDCGFMEEHEYEYMSS</sequence>
<name>A0A7I8VS03_9ANNE</name>